<dbReference type="EMBL" id="DF952380">
    <property type="protein sequence ID" value="GAN45346.1"/>
    <property type="molecule type" value="Genomic_DNA"/>
</dbReference>
<feature type="region of interest" description="Disordered" evidence="2">
    <location>
        <begin position="104"/>
        <end position="127"/>
    </location>
</feature>
<evidence type="ECO:0000313" key="5">
    <source>
        <dbReference type="EMBL" id="GAP65078.1"/>
    </source>
</evidence>
<comment type="similarity">
    <text evidence="1">Belongs to the bacterial reverse transcriptase family.</text>
</comment>
<name>A0A0K8QJN5_9GAMM</name>
<dbReference type="GO" id="GO:0003964">
    <property type="term" value="F:RNA-directed DNA polymerase activity"/>
    <property type="evidence" value="ECO:0007669"/>
    <property type="project" value="UniProtKB-KW"/>
</dbReference>
<dbReference type="PANTHER" id="PTHR34047:SF8">
    <property type="entry name" value="PROTEIN YKFC"/>
    <property type="match status" value="1"/>
</dbReference>
<dbReference type="Pfam" id="PF13655">
    <property type="entry name" value="RVT_N"/>
    <property type="match status" value="1"/>
</dbReference>
<evidence type="ECO:0000256" key="1">
    <source>
        <dbReference type="ARBA" id="ARBA00034120"/>
    </source>
</evidence>
<dbReference type="PANTHER" id="PTHR34047">
    <property type="entry name" value="NUCLEAR INTRON MATURASE 1, MITOCHONDRIAL-RELATED"/>
    <property type="match status" value="1"/>
</dbReference>
<keyword evidence="6" id="KW-1185">Reference proteome</keyword>
<evidence type="ECO:0000313" key="6">
    <source>
        <dbReference type="Proteomes" id="UP000253740"/>
    </source>
</evidence>
<dbReference type="Proteomes" id="UP000253740">
    <property type="component" value="Unassembled WGS sequence"/>
</dbReference>
<protein>
    <submittedName>
        <fullName evidence="5">Group II intron-associated open reading frame</fullName>
    </submittedName>
    <submittedName>
        <fullName evidence="4">RNA-directed DNA polymerase</fullName>
    </submittedName>
</protein>
<accession>A0A0K8QJN5</accession>
<reference evidence="4" key="1">
    <citation type="submission" date="2015-03" db="EMBL/GenBank/DDBJ databases">
        <title>Draft genome sequence of Mizugakiibacter sediminis skMP5.</title>
        <authorList>
            <person name="Watanabe T."/>
            <person name="Kojima H."/>
            <person name="Fukui M."/>
        </authorList>
    </citation>
    <scope>NUCLEOTIDE SEQUENCE</scope>
    <source>
        <strain evidence="4">SkMP5</strain>
    </source>
</reference>
<dbReference type="HOGENOM" id="CLU_013584_10_4_6"/>
<keyword evidence="4" id="KW-0695">RNA-directed DNA polymerase</keyword>
<dbReference type="RefSeq" id="WP_237071722.1">
    <property type="nucleotide sequence ID" value="NZ_DF970150.1"/>
</dbReference>
<dbReference type="InterPro" id="IPR051083">
    <property type="entry name" value="GrpII_Intron_Splice-Mob/Def"/>
</dbReference>
<feature type="domain" description="Reverse transcriptase N-terminal" evidence="3">
    <location>
        <begin position="17"/>
        <end position="98"/>
    </location>
</feature>
<keyword evidence="4" id="KW-0808">Transferase</keyword>
<proteinExistence type="inferred from homology"/>
<organism evidence="5">
    <name type="scientific">Mizugakiibacter sediminis</name>
    <dbReference type="NCBI Taxonomy" id="1475481"/>
    <lineage>
        <taxon>Bacteria</taxon>
        <taxon>Pseudomonadati</taxon>
        <taxon>Pseudomonadota</taxon>
        <taxon>Gammaproteobacteria</taxon>
        <taxon>Lysobacterales</taxon>
        <taxon>Rhodanobacteraceae</taxon>
        <taxon>Mizugakiibacter</taxon>
    </lineage>
</organism>
<sequence>MDAISSGDVASTRWTDWHTIPWAEAFQHVRRLQARIAKAAEDENWRSVKRLQKLLVRSTTARAVAVRRVTENQGRKTPGVDGITWSTPAEKWKAVSTLESRRYRPKHFAGSTSRRPVAESGPSAYRR</sequence>
<keyword evidence="4" id="KW-0548">Nucleotidyltransferase</keyword>
<evidence type="ECO:0000259" key="3">
    <source>
        <dbReference type="Pfam" id="PF13655"/>
    </source>
</evidence>
<reference evidence="5" key="2">
    <citation type="submission" date="2015-08" db="EMBL/GenBank/DDBJ databases">
        <title>Complete DNA Sequence of Pseudomonas syringae pv. actinidiae, the Causal Agent of Kiwifruit Canker Disease.</title>
        <authorList>
            <person name="Rikkerink E.H.A."/>
            <person name="Fineran P.C."/>
        </authorList>
    </citation>
    <scope>NUCLEOTIDE SEQUENCE</scope>
    <source>
        <strain evidence="5">SkMP5</strain>
    </source>
</reference>
<evidence type="ECO:0000256" key="2">
    <source>
        <dbReference type="SAM" id="MobiDB-lite"/>
    </source>
</evidence>
<dbReference type="EMBL" id="DF970150">
    <property type="protein sequence ID" value="GAP65078.1"/>
    <property type="molecule type" value="Genomic_DNA"/>
</dbReference>
<evidence type="ECO:0000313" key="4">
    <source>
        <dbReference type="EMBL" id="GAN45346.1"/>
    </source>
</evidence>
<dbReference type="AlphaFoldDB" id="A0A0K8QJN5"/>
<dbReference type="InterPro" id="IPR025960">
    <property type="entry name" value="RVT_N"/>
</dbReference>
<gene>
    <name evidence="4" type="ORF">MBSD_1892</name>
    <name evidence="5" type="ORF">MBSD_n0367</name>
</gene>